<name>A0A9D1IZD4_9FIRM</name>
<dbReference type="InterPro" id="IPR027417">
    <property type="entry name" value="P-loop_NTPase"/>
</dbReference>
<dbReference type="Pfam" id="PF25601">
    <property type="entry name" value="AAA_lid_14"/>
    <property type="match status" value="1"/>
</dbReference>
<dbReference type="CDD" id="cd00009">
    <property type="entry name" value="AAA"/>
    <property type="match status" value="1"/>
</dbReference>
<dbReference type="PROSITE" id="PS50045">
    <property type="entry name" value="SIGMA54_INTERACT_4"/>
    <property type="match status" value="1"/>
</dbReference>
<proteinExistence type="predicted"/>
<gene>
    <name evidence="7" type="ORF">IAD36_06810</name>
</gene>
<evidence type="ECO:0000256" key="1">
    <source>
        <dbReference type="ARBA" id="ARBA00022741"/>
    </source>
</evidence>
<dbReference type="PROSITE" id="PS00688">
    <property type="entry name" value="SIGMA54_INTERACT_3"/>
    <property type="match status" value="1"/>
</dbReference>
<evidence type="ECO:0000256" key="4">
    <source>
        <dbReference type="ARBA" id="ARBA00023125"/>
    </source>
</evidence>
<dbReference type="Gene3D" id="3.40.50.300">
    <property type="entry name" value="P-loop containing nucleotide triphosphate hydrolases"/>
    <property type="match status" value="1"/>
</dbReference>
<dbReference type="GO" id="GO:0006355">
    <property type="term" value="P:regulation of DNA-templated transcription"/>
    <property type="evidence" value="ECO:0007669"/>
    <property type="project" value="InterPro"/>
</dbReference>
<dbReference type="InterPro" id="IPR029016">
    <property type="entry name" value="GAF-like_dom_sf"/>
</dbReference>
<dbReference type="PROSITE" id="PS00675">
    <property type="entry name" value="SIGMA54_INTERACT_1"/>
    <property type="match status" value="1"/>
</dbReference>
<evidence type="ECO:0000256" key="5">
    <source>
        <dbReference type="ARBA" id="ARBA00023163"/>
    </source>
</evidence>
<dbReference type="InterPro" id="IPR002078">
    <property type="entry name" value="Sigma_54_int"/>
</dbReference>
<dbReference type="Pfam" id="PF00158">
    <property type="entry name" value="Sigma54_activat"/>
    <property type="match status" value="1"/>
</dbReference>
<dbReference type="PROSITE" id="PS00676">
    <property type="entry name" value="SIGMA54_INTERACT_2"/>
    <property type="match status" value="1"/>
</dbReference>
<dbReference type="EMBL" id="DVHH01000162">
    <property type="protein sequence ID" value="HIR55282.1"/>
    <property type="molecule type" value="Genomic_DNA"/>
</dbReference>
<evidence type="ECO:0000256" key="2">
    <source>
        <dbReference type="ARBA" id="ARBA00022840"/>
    </source>
</evidence>
<dbReference type="FunFam" id="3.40.50.300:FF:000006">
    <property type="entry name" value="DNA-binding transcriptional regulator NtrC"/>
    <property type="match status" value="1"/>
</dbReference>
<dbReference type="InterPro" id="IPR025662">
    <property type="entry name" value="Sigma_54_int_dom_ATP-bd_1"/>
</dbReference>
<protein>
    <submittedName>
        <fullName evidence="7">Sigma 54-interacting transcriptional regulator</fullName>
    </submittedName>
</protein>
<accession>A0A9D1IZD4</accession>
<reference evidence="7" key="2">
    <citation type="journal article" date="2021" name="PeerJ">
        <title>Extensive microbial diversity within the chicken gut microbiome revealed by metagenomics and culture.</title>
        <authorList>
            <person name="Gilroy R."/>
            <person name="Ravi A."/>
            <person name="Getino M."/>
            <person name="Pursley I."/>
            <person name="Horton D.L."/>
            <person name="Alikhan N.F."/>
            <person name="Baker D."/>
            <person name="Gharbi K."/>
            <person name="Hall N."/>
            <person name="Watson M."/>
            <person name="Adriaenssens E.M."/>
            <person name="Foster-Nyarko E."/>
            <person name="Jarju S."/>
            <person name="Secka A."/>
            <person name="Antonio M."/>
            <person name="Oren A."/>
            <person name="Chaudhuri R.R."/>
            <person name="La Ragione R."/>
            <person name="Hildebrand F."/>
            <person name="Pallen M.J."/>
        </authorList>
    </citation>
    <scope>NUCLEOTIDE SEQUENCE</scope>
    <source>
        <strain evidence="7">ChiGjej3B3-7149</strain>
    </source>
</reference>
<keyword evidence="1" id="KW-0547">Nucleotide-binding</keyword>
<dbReference type="InterPro" id="IPR009057">
    <property type="entry name" value="Homeodomain-like_sf"/>
</dbReference>
<evidence type="ECO:0000313" key="8">
    <source>
        <dbReference type="Proteomes" id="UP000824238"/>
    </source>
</evidence>
<organism evidence="7 8">
    <name type="scientific">Candidatus Scatomorpha intestinigallinarum</name>
    <dbReference type="NCBI Taxonomy" id="2840923"/>
    <lineage>
        <taxon>Bacteria</taxon>
        <taxon>Bacillati</taxon>
        <taxon>Bacillota</taxon>
        <taxon>Clostridia</taxon>
        <taxon>Eubacteriales</taxon>
        <taxon>Candidatus Scatomorpha</taxon>
    </lineage>
</organism>
<comment type="caution">
    <text evidence="7">The sequence shown here is derived from an EMBL/GenBank/DDBJ whole genome shotgun (WGS) entry which is preliminary data.</text>
</comment>
<dbReference type="Pfam" id="PF02954">
    <property type="entry name" value="HTH_8"/>
    <property type="match status" value="1"/>
</dbReference>
<dbReference type="InterPro" id="IPR003593">
    <property type="entry name" value="AAA+_ATPase"/>
</dbReference>
<keyword evidence="4" id="KW-0238">DNA-binding</keyword>
<dbReference type="Proteomes" id="UP000824238">
    <property type="component" value="Unassembled WGS sequence"/>
</dbReference>
<dbReference type="PANTHER" id="PTHR32071">
    <property type="entry name" value="TRANSCRIPTIONAL REGULATORY PROTEIN"/>
    <property type="match status" value="1"/>
</dbReference>
<dbReference type="AlphaFoldDB" id="A0A9D1IZD4"/>
<dbReference type="PRINTS" id="PR01590">
    <property type="entry name" value="HTHFIS"/>
</dbReference>
<keyword evidence="3" id="KW-0805">Transcription regulation</keyword>
<dbReference type="Gene3D" id="3.30.450.40">
    <property type="match status" value="1"/>
</dbReference>
<dbReference type="SUPFAM" id="SSF52540">
    <property type="entry name" value="P-loop containing nucleoside triphosphate hydrolases"/>
    <property type="match status" value="1"/>
</dbReference>
<dbReference type="Gene3D" id="1.10.8.60">
    <property type="match status" value="1"/>
</dbReference>
<evidence type="ECO:0000259" key="6">
    <source>
        <dbReference type="PROSITE" id="PS50045"/>
    </source>
</evidence>
<feature type="domain" description="Sigma-54 factor interaction" evidence="6">
    <location>
        <begin position="342"/>
        <end position="572"/>
    </location>
</feature>
<reference evidence="7" key="1">
    <citation type="submission" date="2020-10" db="EMBL/GenBank/DDBJ databases">
        <authorList>
            <person name="Gilroy R."/>
        </authorList>
    </citation>
    <scope>NUCLEOTIDE SEQUENCE</scope>
    <source>
        <strain evidence="7">ChiGjej3B3-7149</strain>
    </source>
</reference>
<dbReference type="InterPro" id="IPR002197">
    <property type="entry name" value="HTH_Fis"/>
</dbReference>
<dbReference type="InterPro" id="IPR025943">
    <property type="entry name" value="Sigma_54_int_dom_ATP-bd_2"/>
</dbReference>
<dbReference type="GO" id="GO:0005524">
    <property type="term" value="F:ATP binding"/>
    <property type="evidence" value="ECO:0007669"/>
    <property type="project" value="UniProtKB-KW"/>
</dbReference>
<keyword evidence="2" id="KW-0067">ATP-binding</keyword>
<dbReference type="Gene3D" id="1.10.10.60">
    <property type="entry name" value="Homeodomain-like"/>
    <property type="match status" value="1"/>
</dbReference>
<dbReference type="GO" id="GO:0043565">
    <property type="term" value="F:sequence-specific DNA binding"/>
    <property type="evidence" value="ECO:0007669"/>
    <property type="project" value="InterPro"/>
</dbReference>
<evidence type="ECO:0000256" key="3">
    <source>
        <dbReference type="ARBA" id="ARBA00023015"/>
    </source>
</evidence>
<dbReference type="InterPro" id="IPR025944">
    <property type="entry name" value="Sigma_54_int_dom_CS"/>
</dbReference>
<dbReference type="PANTHER" id="PTHR32071:SF57">
    <property type="entry name" value="C4-DICARBOXYLATE TRANSPORT TRANSCRIPTIONAL REGULATORY PROTEIN DCTD"/>
    <property type="match status" value="1"/>
</dbReference>
<evidence type="ECO:0000313" key="7">
    <source>
        <dbReference type="EMBL" id="HIR55282.1"/>
    </source>
</evidence>
<dbReference type="SUPFAM" id="SSF46689">
    <property type="entry name" value="Homeodomain-like"/>
    <property type="match status" value="1"/>
</dbReference>
<keyword evidence="5" id="KW-0804">Transcription</keyword>
<dbReference type="SMART" id="SM00382">
    <property type="entry name" value="AAA"/>
    <property type="match status" value="1"/>
</dbReference>
<dbReference type="InterPro" id="IPR058031">
    <property type="entry name" value="AAA_lid_NorR"/>
</dbReference>
<sequence>MDHLTKIRDNELSRIKESCVNGQTCKVPDEYKAFVSEWRESLAMGIDMHTKLTDRQRDFEVFTRMDELHRYHLSYLNSYYSSKEKLLALHGCAIFYLDETLSAYNKAGSPELLKRLKADGIRIGTNFSEKNVGVFVANIALRSPMKTCCRVGQENYLEIFSKYICYARYVSKTGRRFRSVNLIFVPEEVYCKPIHDSVNFILEAEDISAATDFIYPILAGRINFLEKLAQQGNDIMMLVDTDMKVIFVNELFTKEFGKTHRKIKPEALSGFMPEVAELPKLKNRSKEDFSSTLLLRGTSGGDNAYTVYGQYVDGCGYKIFFVPCQSAEKPRKAQAVYTFSSLIGRSEEFTEAIENAKRAAKGLGNVLILGESGTGKELVAQAIHEASPRNTGPFIPLNCAAIPKELISSELMGYEDGAFTGAKRGGQAGKFELANGGTIFLDEIAEMPMDMQCSLLRILEDRVVCRIGGSKYHPVNVRIVAATNRDLWKCVQRGTFRLDLYFRLNVIRIELPPLRDRTGDIDILVPYLLERAARKNRVPMVAVSGEVMELFRRYYWPGNVRELKNVVEKCAVMTTSDTVTLENLPKDVLRQLSSSGPGAGYDPAAFTGGFSPPQDAAPAVPASYAASPMESIKEHETRVIVELMKKYNGNKSKVAKELGISRSTLYKRLDEMG</sequence>